<dbReference type="InterPro" id="IPR026956">
    <property type="entry name" value="D-ser_dehydrat-like_dom"/>
</dbReference>
<dbReference type="PANTHER" id="PTHR28004">
    <property type="entry name" value="ZGC:162816-RELATED"/>
    <property type="match status" value="1"/>
</dbReference>
<comment type="caution">
    <text evidence="15">The sequence shown here is derived from an EMBL/GenBank/DDBJ whole genome shotgun (WGS) entry which is preliminary data.</text>
</comment>
<keyword evidence="7" id="KW-0663">Pyridoxal phosphate</keyword>
<evidence type="ECO:0000256" key="12">
    <source>
        <dbReference type="ARBA" id="ARBA00069616"/>
    </source>
</evidence>
<name>A0A9N9YWH2_9HYPO</name>
<protein>
    <recommendedName>
        <fullName evidence="12">D-serine dehydratase</fullName>
        <ecNumber evidence="11">4.3.1.18</ecNumber>
    </recommendedName>
    <alternativeName>
        <fullName evidence="13">D-serine deaminase</fullName>
    </alternativeName>
</protein>
<evidence type="ECO:0000256" key="8">
    <source>
        <dbReference type="ARBA" id="ARBA00023239"/>
    </source>
</evidence>
<feature type="domain" description="D-serine dehydratase-like" evidence="14">
    <location>
        <begin position="274"/>
        <end position="371"/>
    </location>
</feature>
<evidence type="ECO:0000313" key="15">
    <source>
        <dbReference type="EMBL" id="CAH0040483.1"/>
    </source>
</evidence>
<comment type="cofactor">
    <cofactor evidence="1">
        <name>pyridoxal 5'-phosphate</name>
        <dbReference type="ChEBI" id="CHEBI:597326"/>
    </cofactor>
</comment>
<dbReference type="InterPro" id="IPR001608">
    <property type="entry name" value="Ala_racemase_N"/>
</dbReference>
<dbReference type="SUPFAM" id="SSF51419">
    <property type="entry name" value="PLP-binding barrel"/>
    <property type="match status" value="1"/>
</dbReference>
<reference evidence="15" key="1">
    <citation type="submission" date="2021-10" db="EMBL/GenBank/DDBJ databases">
        <authorList>
            <person name="Piombo E."/>
        </authorList>
    </citation>
    <scope>NUCLEOTIDE SEQUENCE</scope>
</reference>
<evidence type="ECO:0000256" key="9">
    <source>
        <dbReference type="ARBA" id="ARBA00051198"/>
    </source>
</evidence>
<keyword evidence="16" id="KW-1185">Reference proteome</keyword>
<keyword evidence="6" id="KW-0862">Zinc</keyword>
<evidence type="ECO:0000256" key="4">
    <source>
        <dbReference type="ARBA" id="ARBA00022575"/>
    </source>
</evidence>
<evidence type="ECO:0000256" key="1">
    <source>
        <dbReference type="ARBA" id="ARBA00001933"/>
    </source>
</evidence>
<dbReference type="GO" id="GO:0009636">
    <property type="term" value="P:response to toxic substance"/>
    <property type="evidence" value="ECO:0007669"/>
    <property type="project" value="UniProtKB-KW"/>
</dbReference>
<evidence type="ECO:0000313" key="16">
    <source>
        <dbReference type="Proteomes" id="UP000696573"/>
    </source>
</evidence>
<dbReference type="InterPro" id="IPR051466">
    <property type="entry name" value="D-amino_acid_metab_enzyme"/>
</dbReference>
<dbReference type="OrthoDB" id="20198at2759"/>
<evidence type="ECO:0000256" key="5">
    <source>
        <dbReference type="ARBA" id="ARBA00022723"/>
    </source>
</evidence>
<comment type="cofactor">
    <cofactor evidence="2">
        <name>Zn(2+)</name>
        <dbReference type="ChEBI" id="CHEBI:29105"/>
    </cofactor>
</comment>
<evidence type="ECO:0000256" key="7">
    <source>
        <dbReference type="ARBA" id="ARBA00022898"/>
    </source>
</evidence>
<evidence type="ECO:0000256" key="11">
    <source>
        <dbReference type="ARBA" id="ARBA00066349"/>
    </source>
</evidence>
<comment type="function">
    <text evidence="10">Catalyzes the conversion of D-serine to pyruvate and ammonia. May play a role in D-serine detoxification.</text>
</comment>
<keyword evidence="5" id="KW-0479">Metal-binding</keyword>
<organism evidence="15 16">
    <name type="scientific">Clonostachys rhizophaga</name>
    <dbReference type="NCBI Taxonomy" id="160324"/>
    <lineage>
        <taxon>Eukaryota</taxon>
        <taxon>Fungi</taxon>
        <taxon>Dikarya</taxon>
        <taxon>Ascomycota</taxon>
        <taxon>Pezizomycotina</taxon>
        <taxon>Sordariomycetes</taxon>
        <taxon>Hypocreomycetidae</taxon>
        <taxon>Hypocreales</taxon>
        <taxon>Bionectriaceae</taxon>
        <taxon>Clonostachys</taxon>
    </lineage>
</organism>
<proteinExistence type="inferred from homology"/>
<dbReference type="PANTHER" id="PTHR28004:SF2">
    <property type="entry name" value="D-SERINE DEHYDRATASE"/>
    <property type="match status" value="1"/>
</dbReference>
<evidence type="ECO:0000259" key="14">
    <source>
        <dbReference type="SMART" id="SM01119"/>
    </source>
</evidence>
<dbReference type="InterPro" id="IPR042208">
    <property type="entry name" value="D-ser_dehydrat-like_sf"/>
</dbReference>
<keyword evidence="4" id="KW-0216">Detoxification</keyword>
<dbReference type="Gene3D" id="3.20.20.10">
    <property type="entry name" value="Alanine racemase"/>
    <property type="match status" value="1"/>
</dbReference>
<dbReference type="SMART" id="SM01119">
    <property type="entry name" value="D-ser_dehydrat"/>
    <property type="match status" value="1"/>
</dbReference>
<dbReference type="InterPro" id="IPR029066">
    <property type="entry name" value="PLP-binding_barrel"/>
</dbReference>
<keyword evidence="8" id="KW-0456">Lyase</keyword>
<dbReference type="GO" id="GO:0008721">
    <property type="term" value="F:D-serine ammonia-lyase activity"/>
    <property type="evidence" value="ECO:0007669"/>
    <property type="project" value="UniProtKB-EC"/>
</dbReference>
<gene>
    <name evidence="15" type="ORF">CRHIZ90672A_00005928</name>
</gene>
<evidence type="ECO:0000256" key="3">
    <source>
        <dbReference type="ARBA" id="ARBA00005323"/>
    </source>
</evidence>
<accession>A0A9N9YWH2</accession>
<dbReference type="Pfam" id="PF14031">
    <property type="entry name" value="D-ser_dehydrat"/>
    <property type="match status" value="1"/>
</dbReference>
<evidence type="ECO:0000256" key="13">
    <source>
        <dbReference type="ARBA" id="ARBA00075219"/>
    </source>
</evidence>
<evidence type="ECO:0000256" key="6">
    <source>
        <dbReference type="ARBA" id="ARBA00022833"/>
    </source>
</evidence>
<dbReference type="GO" id="GO:0046872">
    <property type="term" value="F:metal ion binding"/>
    <property type="evidence" value="ECO:0007669"/>
    <property type="project" value="UniProtKB-KW"/>
</dbReference>
<dbReference type="Pfam" id="PF01168">
    <property type="entry name" value="Ala_racemase_N"/>
    <property type="match status" value="1"/>
</dbReference>
<comment type="similarity">
    <text evidence="3">Belongs to the DSD1 family.</text>
</comment>
<dbReference type="EC" id="4.3.1.18" evidence="11"/>
<dbReference type="AlphaFoldDB" id="A0A9N9YWH2"/>
<evidence type="ECO:0000256" key="10">
    <source>
        <dbReference type="ARBA" id="ARBA00055764"/>
    </source>
</evidence>
<evidence type="ECO:0000256" key="2">
    <source>
        <dbReference type="ARBA" id="ARBA00001947"/>
    </source>
</evidence>
<dbReference type="Gene3D" id="2.40.37.20">
    <property type="entry name" value="D-serine dehydratase-like domain"/>
    <property type="match status" value="1"/>
</dbReference>
<dbReference type="Proteomes" id="UP000696573">
    <property type="component" value="Unassembled WGS sequence"/>
</dbReference>
<dbReference type="FunFam" id="3.20.20.10:FF:000016">
    <property type="entry name" value="D-serine dehydratase"/>
    <property type="match status" value="1"/>
</dbReference>
<sequence>MDYSLENHKAFIGKPASELPTPAFVVRLPVLKNNIKKLHRDVEDLGISFRPHVKTLKSIEVTRLMLGEGKYRSIIASTLAEIRGALPLVQEGILDECLYGLPIYQGILPQLVELRKSVRILLMVDNEQQITHLEKTIGQNPWDIFIKIDVGSHRAGVLTASPALQRLIQRAEASPAVNIYGIYCHAGHSYGGRSRNDAESLLQVEISSVLETAKLLPVNRGVVVSIGSTPTAHVVKSLRTAVPANVKLELHAGNFPCNDLQQMSTGLVTESDQACYVATEVCSVYPERNEALVNAGVIALSRESSAYSGFGRVVGHPAWGVARLSQEHGILGTEDKDQTVNDVFKVGERVDLYCNHVCITAAAFFVFYVVDENNVVRDAWLPWKGW</sequence>
<dbReference type="EMBL" id="CABFNQ020000762">
    <property type="protein sequence ID" value="CAH0040483.1"/>
    <property type="molecule type" value="Genomic_DNA"/>
</dbReference>
<dbReference type="CDD" id="cd06817">
    <property type="entry name" value="PLPDE_III_DSD"/>
    <property type="match status" value="1"/>
</dbReference>
<comment type="catalytic activity">
    <reaction evidence="9">
        <text>D-serine = pyruvate + NH4(+)</text>
        <dbReference type="Rhea" id="RHEA:13977"/>
        <dbReference type="ChEBI" id="CHEBI:15361"/>
        <dbReference type="ChEBI" id="CHEBI:28938"/>
        <dbReference type="ChEBI" id="CHEBI:35247"/>
        <dbReference type="EC" id="4.3.1.18"/>
    </reaction>
    <physiologicalReaction direction="left-to-right" evidence="9">
        <dbReference type="Rhea" id="RHEA:13978"/>
    </physiologicalReaction>
</comment>
<dbReference type="GO" id="GO:0036088">
    <property type="term" value="P:D-serine catabolic process"/>
    <property type="evidence" value="ECO:0007669"/>
    <property type="project" value="TreeGrafter"/>
</dbReference>